<keyword evidence="3" id="KW-1185">Reference proteome</keyword>
<evidence type="ECO:0000259" key="1">
    <source>
        <dbReference type="PROSITE" id="PS50228"/>
    </source>
</evidence>
<dbReference type="OrthoDB" id="1652165at2"/>
<dbReference type="NCBIfam" id="NF033708">
    <property type="entry name" value="T9SS_Cterm_ChiA"/>
    <property type="match status" value="1"/>
</dbReference>
<dbReference type="STRING" id="376686.Fjoh_0808"/>
<dbReference type="CDD" id="cd22842">
    <property type="entry name" value="Gal_Rha_Lectin_BGal"/>
    <property type="match status" value="1"/>
</dbReference>
<reference evidence="4" key="2">
    <citation type="journal article" date="2024" name="Nat. Microbiol.">
        <title>The Type 9 Secretion System caught in the act of transport.</title>
        <authorList>
            <person name="Lauber F."/>
            <person name="Deme J.C."/>
            <person name="Liu X."/>
            <person name="Kjaer A."/>
            <person name="Miller H.L."/>
            <person name="Alcock F."/>
            <person name="Lea S.M."/>
            <person name="Berks B.C."/>
        </authorList>
    </citation>
    <scope>STRUCTURE BY ELECTRON MICROSCOPY (3.20 ANGSTROMS)</scope>
</reference>
<proteinExistence type="evidence at protein level"/>
<dbReference type="GeneID" id="31768002"/>
<dbReference type="SMR" id="A5FLS4"/>
<name>A5FLS4_FLAJ1</name>
<accession>A5FLS4</accession>
<evidence type="ECO:0000313" key="2">
    <source>
        <dbReference type="EMBL" id="ABQ03842.1"/>
    </source>
</evidence>
<evidence type="ECO:0007829" key="4">
    <source>
        <dbReference type="PDB" id="8GL6"/>
    </source>
</evidence>
<sequence length="1436" mass="154042">MIRKLLLLIILFIQYLSFGQSANNYCFSSSTSTYSNLTGATAFPGMPTNGNNDDVISSFSTLPFTFNFAGINYTQIKISENGWLSFANVNNAYFDNSAANANNAKPILFPFWDDMVYSSVPRYRIDTVSGSRILKIEWIQQYFYNGNNGNAISFQVWLYEGSNKIEYRYSRGNNNSGNISASIGIYDANGNYITLNDSGSNPTGQVDTFTTSINARPATNQVYTFTPPPAQPTPTQAGSLYTFCIDNSNTQTNTVSNGQYSLVNVIQGYNYTFSVDNIFAGAENLTLLDNSNNNLSPSVVSSGTSGATVTWTATFSGQVRVLLTGNCGETNSGTMTLRLNSAANTLDSQTTAGANNTWIGHVYNSVGAAPSPFTNANYAGYYTIGTENFDTDFGGDYTCFPVFSNGVQRASMYTEGFAVRYRMQSTRPAGCYLIRIIGDDGVRLSINNGGYILDRWVEQGATTYSNILVNVPANPIFTLEYYENAGANRVAFNITPFDAALNTITAPATVNFCNGGDPAVIDGSLQYNSADPNAANPYINFQWQIQTDGGGFSNIPGATGRTYDPPAMAANGTANDIVYQYRRLATSNVAGTGTACDFTASTPVTITNSPTSVGGTASANQSICYGTQPANITLSGYRGNIQWQASIDNTNFNNIDGATTAVLAGSQIGTLTKTTYYRATTSGTCNTATSTVVTITVRAGNNIISYSNGTSGTVCMQPVENAVGSLTAPAGTYFNNVSFASYGTPTGTACGSFVINPFCHAATSQSVVESALLGNSNTILIAATNGNFTDPCVGTTKRLYITASYSQSICAGNLPGTITGSIPTGNDTYTYLWESSTTSNTTGFSAASGTNNGQNYTPGTLTQDTWFRRTAYDGACSSVSAVVLVKVIAKVWNGNTNTDWNTASNWTPNGVPTASDCVVIPNTTNKPIINGTNTNSYANTLSVNNLGALTVNSTNTLNITNTIAVNTTGSLTFNNNSSLLQTNTGTNINSGNITYRRDTQPVRRYDFTYWSTPVTSTPAFTLANLSPATLLDKYYSYDPAAGWIISFNGILPMAKGSGYIVRSPQTFDITIPAVYPASFVGVPNNGNVTVNVVPNSFNLIGNPYPSAVNAFQLLSANSTIGSLYFWMHNAPPSDAVSGDATYNYASSDYAVFNSSGGVTTSNAAQTPAGYIAAGQAFFTNNGAGNSILFTNNMRASGNNSQFYKTTGTDNIERNRIWLNFANKEGAFKQLLVGYIDGATNNWDIQYDAETMDANTYTDFYSINQNMSLTIQGRGLPFENSDVIPLGYKTTIAGDFTISIDHVDGLFDKQNVYLEDKTTGTVSDLKAQDYTFKTEAGTFTDRFALRYTNKTLGTGDFENVKDGLLISVKDKTIKVTSAKENIKEVNIFDITGKLIYNKKKVGNTELSISNLQSADQVLLVKVNLENNAQITRKVIFK</sequence>
<dbReference type="InterPro" id="IPR000922">
    <property type="entry name" value="Lectin_gal-bd_dom"/>
</dbReference>
<dbReference type="EMBL" id="CP000685">
    <property type="protein sequence ID" value="ABQ03842.1"/>
    <property type="molecule type" value="Genomic_DNA"/>
</dbReference>
<dbReference type="KEGG" id="fjo:Fjoh_0808"/>
<dbReference type="EMDB" id="EMD-40191"/>
<dbReference type="PDB" id="8GL6">
    <property type="method" value="EM"/>
    <property type="resolution" value="3.20 A"/>
    <property type="chains" value="D=1-1436"/>
</dbReference>
<keyword evidence="4" id="KW-0002">3D-structure</keyword>
<reference evidence="2 3" key="1">
    <citation type="journal article" date="2009" name="Appl. Environ. Microbiol.">
        <title>Novel features of the polysaccharide-digesting gliding bacterium Flavobacterium johnsoniae as revealed by genome sequence analysis.</title>
        <authorList>
            <person name="McBride M.J."/>
            <person name="Xie G."/>
            <person name="Martens E.C."/>
            <person name="Lapidus A."/>
            <person name="Henrissat B."/>
            <person name="Rhodes R.G."/>
            <person name="Goltsman E."/>
            <person name="Wang W."/>
            <person name="Xu J."/>
            <person name="Hunnicutt D.W."/>
            <person name="Staroscik A.M."/>
            <person name="Hoover T.R."/>
            <person name="Cheng Y.Q."/>
            <person name="Stein J.L."/>
        </authorList>
    </citation>
    <scope>NUCLEOTIDE SEQUENCE [LARGE SCALE GENOMIC DNA]</scope>
    <source>
        <strain evidence="3">ATCC 17061 / DSM 2064 / JCM 8514 / BCRC 14874 / CCUG 350202 / NBRC 14942 / NCIMB 11054 / UW101</strain>
    </source>
</reference>
<dbReference type="PROSITE" id="PS50228">
    <property type="entry name" value="SUEL_LECTIN"/>
    <property type="match status" value="1"/>
</dbReference>
<protein>
    <submittedName>
        <fullName evidence="2">RemA</fullName>
    </submittedName>
</protein>
<gene>
    <name evidence="2" type="primary">remA</name>
    <name evidence="2" type="ordered locus">Fjoh_0808</name>
</gene>
<dbReference type="Pfam" id="PF02140">
    <property type="entry name" value="SUEL_Lectin"/>
    <property type="match status" value="1"/>
</dbReference>
<dbReference type="RefSeq" id="WP_012022896.1">
    <property type="nucleotide sequence ID" value="NC_009441.1"/>
</dbReference>
<evidence type="ECO:0000313" key="3">
    <source>
        <dbReference type="Proteomes" id="UP000006694"/>
    </source>
</evidence>
<dbReference type="eggNOG" id="COG1345">
    <property type="taxonomic scope" value="Bacteria"/>
</dbReference>
<dbReference type="eggNOG" id="COG2911">
    <property type="taxonomic scope" value="Bacteria"/>
</dbReference>
<feature type="domain" description="SUEL-type lectin" evidence="1">
    <location>
        <begin position="718"/>
        <end position="806"/>
    </location>
</feature>
<organism evidence="2 3">
    <name type="scientific">Flavobacterium johnsoniae (strain ATCC 17061 / DSM 2064 / JCM 8514 / BCRC 14874 / CCUG 350202 / NBRC 14942 / NCIMB 11054 / UW101)</name>
    <name type="common">Cytophaga johnsonae</name>
    <dbReference type="NCBI Taxonomy" id="376686"/>
    <lineage>
        <taxon>Bacteria</taxon>
        <taxon>Pseudomonadati</taxon>
        <taxon>Bacteroidota</taxon>
        <taxon>Flavobacteriia</taxon>
        <taxon>Flavobacteriales</taxon>
        <taxon>Flavobacteriaceae</taxon>
        <taxon>Flavobacterium</taxon>
    </lineage>
</organism>
<dbReference type="eggNOG" id="COG3291">
    <property type="taxonomic scope" value="Bacteria"/>
</dbReference>
<dbReference type="GO" id="GO:0030246">
    <property type="term" value="F:carbohydrate binding"/>
    <property type="evidence" value="ECO:0007669"/>
    <property type="project" value="InterPro"/>
</dbReference>
<dbReference type="Proteomes" id="UP000006694">
    <property type="component" value="Chromosome"/>
</dbReference>
<dbReference type="eggNOG" id="COG3209">
    <property type="taxonomic scope" value="Bacteria"/>
</dbReference>
<dbReference type="HOGENOM" id="CLU_250075_0_0_10"/>